<accession>A0A813YUE5</accession>
<dbReference type="EMBL" id="CAJNOC010001772">
    <property type="protein sequence ID" value="CAF0889985.1"/>
    <property type="molecule type" value="Genomic_DNA"/>
</dbReference>
<protein>
    <submittedName>
        <fullName evidence="1">Uncharacterized protein</fullName>
    </submittedName>
</protein>
<sequence length="79" mass="9050">MTKSTFRSGEVQSERWLHHQYSPFFSKGRSVSKMASDFITSDPSVPIFELSDCDWNAAIVNEPWLMETSNLEFLEKSAS</sequence>
<evidence type="ECO:0000313" key="2">
    <source>
        <dbReference type="Proteomes" id="UP000663879"/>
    </source>
</evidence>
<reference evidence="1" key="1">
    <citation type="submission" date="2021-02" db="EMBL/GenBank/DDBJ databases">
        <authorList>
            <person name="Nowell W R."/>
        </authorList>
    </citation>
    <scope>NUCLEOTIDE SEQUENCE</scope>
    <source>
        <strain evidence="1">Ploen Becks lab</strain>
    </source>
</reference>
<evidence type="ECO:0000313" key="1">
    <source>
        <dbReference type="EMBL" id="CAF0889985.1"/>
    </source>
</evidence>
<proteinExistence type="predicted"/>
<dbReference type="AlphaFoldDB" id="A0A813YUE5"/>
<name>A0A813YUE5_9BILA</name>
<gene>
    <name evidence="1" type="ORF">OXX778_LOCUS10858</name>
</gene>
<dbReference type="Proteomes" id="UP000663879">
    <property type="component" value="Unassembled WGS sequence"/>
</dbReference>
<organism evidence="1 2">
    <name type="scientific">Brachionus calyciflorus</name>
    <dbReference type="NCBI Taxonomy" id="104777"/>
    <lineage>
        <taxon>Eukaryota</taxon>
        <taxon>Metazoa</taxon>
        <taxon>Spiralia</taxon>
        <taxon>Gnathifera</taxon>
        <taxon>Rotifera</taxon>
        <taxon>Eurotatoria</taxon>
        <taxon>Monogononta</taxon>
        <taxon>Pseudotrocha</taxon>
        <taxon>Ploima</taxon>
        <taxon>Brachionidae</taxon>
        <taxon>Brachionus</taxon>
    </lineage>
</organism>
<comment type="caution">
    <text evidence="1">The sequence shown here is derived from an EMBL/GenBank/DDBJ whole genome shotgun (WGS) entry which is preliminary data.</text>
</comment>
<keyword evidence="2" id="KW-1185">Reference proteome</keyword>